<accession>A0A1I0GHE4</accession>
<dbReference type="AlphaFoldDB" id="A0A1I0GHE4"/>
<dbReference type="Proteomes" id="UP000198762">
    <property type="component" value="Unassembled WGS sequence"/>
</dbReference>
<name>A0A1I0GHE4_9GAMM</name>
<organism evidence="1 2">
    <name type="scientific">Marinobacter segnicrescens</name>
    <dbReference type="NCBI Taxonomy" id="430453"/>
    <lineage>
        <taxon>Bacteria</taxon>
        <taxon>Pseudomonadati</taxon>
        <taxon>Pseudomonadota</taxon>
        <taxon>Gammaproteobacteria</taxon>
        <taxon>Pseudomonadales</taxon>
        <taxon>Marinobacteraceae</taxon>
        <taxon>Marinobacter</taxon>
    </lineage>
</organism>
<reference evidence="2" key="1">
    <citation type="submission" date="2016-10" db="EMBL/GenBank/DDBJ databases">
        <authorList>
            <person name="Varghese N."/>
            <person name="Submissions S."/>
        </authorList>
    </citation>
    <scope>NUCLEOTIDE SEQUENCE [LARGE SCALE GENOMIC DNA]</scope>
    <source>
        <strain evidence="2">CGMCC 1.6489</strain>
    </source>
</reference>
<evidence type="ECO:0000313" key="1">
    <source>
        <dbReference type="EMBL" id="SET70315.1"/>
    </source>
</evidence>
<proteinExistence type="predicted"/>
<keyword evidence="2" id="KW-1185">Reference proteome</keyword>
<sequence length="110" mass="12845">MITDRETELAERLIKLHDGRSYRELQEMSALPKDPNDDGKITEDMYLDMCRDIENEMGALESIESIDCLPRNESKLTLWKAKYSKSDIKVFWAIGFDSETLKVQDVLVQW</sequence>
<evidence type="ECO:0000313" key="2">
    <source>
        <dbReference type="Proteomes" id="UP000198762"/>
    </source>
</evidence>
<protein>
    <submittedName>
        <fullName evidence="1">Uncharacterized protein</fullName>
    </submittedName>
</protein>
<gene>
    <name evidence="1" type="ORF">SAMN04487962_11836</name>
</gene>
<dbReference type="EMBL" id="FOHZ01000018">
    <property type="protein sequence ID" value="SET70315.1"/>
    <property type="molecule type" value="Genomic_DNA"/>
</dbReference>